<dbReference type="InterPro" id="IPR036527">
    <property type="entry name" value="SCP2_sterol-bd_dom_sf"/>
</dbReference>
<dbReference type="Gene3D" id="3.30.1050.10">
    <property type="entry name" value="SCP2 sterol-binding domain"/>
    <property type="match status" value="1"/>
</dbReference>
<feature type="domain" description="N-acetyltransferase" evidence="1">
    <location>
        <begin position="2"/>
        <end position="157"/>
    </location>
</feature>
<dbReference type="InterPro" id="IPR000182">
    <property type="entry name" value="GNAT_dom"/>
</dbReference>
<dbReference type="Proteomes" id="UP000294650">
    <property type="component" value="Unassembled WGS sequence"/>
</dbReference>
<name>A0A4R3MV12_9BACI</name>
<evidence type="ECO:0000313" key="3">
    <source>
        <dbReference type="Proteomes" id="UP000294650"/>
    </source>
</evidence>
<gene>
    <name evidence="2" type="ORF">EDD68_11420</name>
</gene>
<dbReference type="GO" id="GO:0030649">
    <property type="term" value="P:aminoglycoside antibiotic catabolic process"/>
    <property type="evidence" value="ECO:0007669"/>
    <property type="project" value="TreeGrafter"/>
</dbReference>
<comment type="caution">
    <text evidence="2">The sequence shown here is derived from an EMBL/GenBank/DDBJ whole genome shotgun (WGS) entry which is preliminary data.</text>
</comment>
<dbReference type="InterPro" id="IPR051554">
    <property type="entry name" value="Acetyltransferase_Eis"/>
</dbReference>
<reference evidence="2 3" key="1">
    <citation type="submission" date="2019-03" db="EMBL/GenBank/DDBJ databases">
        <title>Genomic Encyclopedia of Type Strains, Phase IV (KMG-IV): sequencing the most valuable type-strain genomes for metagenomic binning, comparative biology and taxonomic classification.</title>
        <authorList>
            <person name="Goeker M."/>
        </authorList>
    </citation>
    <scope>NUCLEOTIDE SEQUENCE [LARGE SCALE GENOMIC DNA]</scope>
    <source>
        <strain evidence="2 3">DSM 25894</strain>
    </source>
</reference>
<dbReference type="CDD" id="cd04301">
    <property type="entry name" value="NAT_SF"/>
    <property type="match status" value="1"/>
</dbReference>
<dbReference type="InterPro" id="IPR041380">
    <property type="entry name" value="Acetyltransf_17"/>
</dbReference>
<accession>A0A4R3MV12</accession>
<dbReference type="Gene3D" id="3.40.630.30">
    <property type="match status" value="2"/>
</dbReference>
<dbReference type="PANTHER" id="PTHR37817:SF1">
    <property type="entry name" value="N-ACETYLTRANSFERASE EIS"/>
    <property type="match status" value="1"/>
</dbReference>
<sequence>MAAIKRIPPDDFSDLVTIADQAYPALASDSPEAKNKLAERLKEVQMNNSFIHYYGYYDQNKLKGIMRFHDFSMTYHREKIKAAGIGMVGVDLLYKKEKIAKQMLEYFMDFYHQKGVHMVSLYPFRPDFYKKMGFGFGTNQYRYRVKPSSFPYRGDKSHLTYLTMEDLPRTVACYNQYADRTHGCFEKREYELEKYFTDHKTKVIGFEKDGKLEGYLVFSFKQADDQNFLVNDMEIKEWVYLNREAFHECCTFLHTQKDQINRIVLDTQDEYVHFLLSDPRNDSGRLIPSVFHETSTAGTGVMYRVIDAERIFNDLQNHNFNGADCTVTFQITDTFFPKNNQEVTVYFHNGYPTVMAGAKGDVEVKLDIADFSSLLMGAVPFEKLYWYGLAEISDQSYAETLQHIFFSHQKPICLTSF</sequence>
<dbReference type="PANTHER" id="PTHR37817">
    <property type="entry name" value="N-ACETYLTRANSFERASE EIS"/>
    <property type="match status" value="1"/>
</dbReference>
<keyword evidence="2" id="KW-0808">Transferase</keyword>
<dbReference type="EMBL" id="SMAN01000014">
    <property type="protein sequence ID" value="TCT20338.1"/>
    <property type="molecule type" value="Genomic_DNA"/>
</dbReference>
<organism evidence="2 3">
    <name type="scientific">Melghiribacillus thermohalophilus</name>
    <dbReference type="NCBI Taxonomy" id="1324956"/>
    <lineage>
        <taxon>Bacteria</taxon>
        <taxon>Bacillati</taxon>
        <taxon>Bacillota</taxon>
        <taxon>Bacilli</taxon>
        <taxon>Bacillales</taxon>
        <taxon>Bacillaceae</taxon>
        <taxon>Melghiribacillus</taxon>
    </lineage>
</organism>
<protein>
    <submittedName>
        <fullName evidence="2">Putative acetyltransferase</fullName>
    </submittedName>
</protein>
<evidence type="ECO:0000313" key="2">
    <source>
        <dbReference type="EMBL" id="TCT20338.1"/>
    </source>
</evidence>
<dbReference type="RefSeq" id="WP_165902135.1">
    <property type="nucleotide sequence ID" value="NZ_SMAN01000014.1"/>
</dbReference>
<dbReference type="PROSITE" id="PS51186">
    <property type="entry name" value="GNAT"/>
    <property type="match status" value="1"/>
</dbReference>
<proteinExistence type="predicted"/>
<dbReference type="Pfam" id="PF17668">
    <property type="entry name" value="Acetyltransf_17"/>
    <property type="match status" value="1"/>
</dbReference>
<dbReference type="SUPFAM" id="SSF55718">
    <property type="entry name" value="SCP-like"/>
    <property type="match status" value="1"/>
</dbReference>
<dbReference type="AlphaFoldDB" id="A0A4R3MV12"/>
<dbReference type="InterPro" id="IPR025559">
    <property type="entry name" value="Eis_dom"/>
</dbReference>
<dbReference type="SUPFAM" id="SSF55729">
    <property type="entry name" value="Acyl-CoA N-acyltransferases (Nat)"/>
    <property type="match status" value="1"/>
</dbReference>
<keyword evidence="3" id="KW-1185">Reference proteome</keyword>
<dbReference type="InterPro" id="IPR016181">
    <property type="entry name" value="Acyl_CoA_acyltransferase"/>
</dbReference>
<dbReference type="GO" id="GO:0034069">
    <property type="term" value="F:aminoglycoside N-acetyltransferase activity"/>
    <property type="evidence" value="ECO:0007669"/>
    <property type="project" value="TreeGrafter"/>
</dbReference>
<dbReference type="Pfam" id="PF13527">
    <property type="entry name" value="Acetyltransf_9"/>
    <property type="match status" value="1"/>
</dbReference>
<evidence type="ECO:0000259" key="1">
    <source>
        <dbReference type="PROSITE" id="PS51186"/>
    </source>
</evidence>
<dbReference type="Pfam" id="PF13530">
    <property type="entry name" value="SCP2_2"/>
    <property type="match status" value="1"/>
</dbReference>